<feature type="region of interest" description="Disordered" evidence="1">
    <location>
        <begin position="182"/>
        <end position="208"/>
    </location>
</feature>
<reference evidence="2" key="1">
    <citation type="submission" date="2021-03" db="EMBL/GenBank/DDBJ databases">
        <title>Comparative genomics and phylogenomic investigation of the class Geoglossomycetes provide insights into ecological specialization and systematics.</title>
        <authorList>
            <person name="Melie T."/>
            <person name="Pirro S."/>
            <person name="Miller A.N."/>
            <person name="Quandt A."/>
        </authorList>
    </citation>
    <scope>NUCLEOTIDE SEQUENCE</scope>
    <source>
        <strain evidence="2">CAQ_001_2017</strain>
    </source>
</reference>
<keyword evidence="3" id="KW-1185">Reference proteome</keyword>
<proteinExistence type="predicted"/>
<feature type="compositionally biased region" description="Basic and acidic residues" evidence="1">
    <location>
        <begin position="182"/>
        <end position="191"/>
    </location>
</feature>
<evidence type="ECO:0000256" key="1">
    <source>
        <dbReference type="SAM" id="MobiDB-lite"/>
    </source>
</evidence>
<gene>
    <name evidence="2" type="ORF">GP486_005584</name>
</gene>
<dbReference type="Proteomes" id="UP000750711">
    <property type="component" value="Unassembled WGS sequence"/>
</dbReference>
<dbReference type="AlphaFoldDB" id="A0A9P8L8W9"/>
<accession>A0A9P8L8W9</accession>
<evidence type="ECO:0000313" key="2">
    <source>
        <dbReference type="EMBL" id="KAH0556557.1"/>
    </source>
</evidence>
<name>A0A9P8L8W9_9PEZI</name>
<evidence type="ECO:0000313" key="3">
    <source>
        <dbReference type="Proteomes" id="UP000750711"/>
    </source>
</evidence>
<sequence>MNEALCSILSGEDEWCFDTEGRSIKFNKDGTGELWCRCNFNYWIAAELEWKSIGPLDRVEPPEMASATQNKGPHLLGQLNLEITLAKRLPRRVQNSDLSKSTMINELSLTDDAFRPKSYTVGIEKGNFIEPCYVGYSSSGRPRFALRLVFNESPYPPRPEWRNPERGVDEGQFWDHKEFVGRSSPELEKQGRAMNDLPPAGWNPCVVS</sequence>
<dbReference type="EMBL" id="JAGHQM010001071">
    <property type="protein sequence ID" value="KAH0556557.1"/>
    <property type="molecule type" value="Genomic_DNA"/>
</dbReference>
<comment type="caution">
    <text evidence="2">The sequence shown here is derived from an EMBL/GenBank/DDBJ whole genome shotgun (WGS) entry which is preliminary data.</text>
</comment>
<organism evidence="2 3">
    <name type="scientific">Trichoglossum hirsutum</name>
    <dbReference type="NCBI Taxonomy" id="265104"/>
    <lineage>
        <taxon>Eukaryota</taxon>
        <taxon>Fungi</taxon>
        <taxon>Dikarya</taxon>
        <taxon>Ascomycota</taxon>
        <taxon>Pezizomycotina</taxon>
        <taxon>Geoglossomycetes</taxon>
        <taxon>Geoglossales</taxon>
        <taxon>Geoglossaceae</taxon>
        <taxon>Trichoglossum</taxon>
    </lineage>
</organism>
<protein>
    <submittedName>
        <fullName evidence="2">Uncharacterized protein</fullName>
    </submittedName>
</protein>